<dbReference type="GeneID" id="93070033"/>
<dbReference type="SUPFAM" id="SSF55298">
    <property type="entry name" value="YjgF-like"/>
    <property type="match status" value="1"/>
</dbReference>
<dbReference type="InterPro" id="IPR006175">
    <property type="entry name" value="YjgF/YER057c/UK114"/>
</dbReference>
<reference evidence="1 6" key="2">
    <citation type="journal article" date="2019" name="Nat. Med.">
        <title>A library of human gut bacterial isolates paired with longitudinal multiomics data enables mechanistic microbiome research.</title>
        <authorList>
            <person name="Poyet M."/>
            <person name="Groussin M."/>
            <person name="Gibbons S.M."/>
            <person name="Avila-Pacheco J."/>
            <person name="Jiang X."/>
            <person name="Kearney S.M."/>
            <person name="Perrotta A.R."/>
            <person name="Berdy B."/>
            <person name="Zhao S."/>
            <person name="Lieberman T.D."/>
            <person name="Swanson P.K."/>
            <person name="Smith M."/>
            <person name="Roesemann S."/>
            <person name="Alexander J.E."/>
            <person name="Rich S.A."/>
            <person name="Livny J."/>
            <person name="Vlamakis H."/>
            <person name="Clish C."/>
            <person name="Bullock K."/>
            <person name="Deik A."/>
            <person name="Scott J."/>
            <person name="Pierce K.A."/>
            <person name="Xavier R.J."/>
            <person name="Alm E.J."/>
        </authorList>
    </citation>
    <scope>NUCLEOTIDE SEQUENCE [LARGE SCALE GENOMIC DNA]</scope>
    <source>
        <strain evidence="1 6">BIOML-A1</strain>
    </source>
</reference>
<keyword evidence="3" id="KW-0378">Hydrolase</keyword>
<evidence type="ECO:0000313" key="1">
    <source>
        <dbReference type="EMBL" id="KAA5274814.1"/>
    </source>
</evidence>
<dbReference type="AlphaFoldDB" id="A0A380YJN6"/>
<dbReference type="Proteomes" id="UP000291917">
    <property type="component" value="Unassembled WGS sequence"/>
</dbReference>
<reference evidence="3 4" key="1">
    <citation type="submission" date="2018-06" db="EMBL/GenBank/DDBJ databases">
        <authorList>
            <consortium name="Pathogen Informatics"/>
            <person name="Doyle S."/>
        </authorList>
    </citation>
    <scope>NUCLEOTIDE SEQUENCE [LARGE SCALE GENOMIC DNA]</scope>
    <source>
        <strain evidence="3 4">NCTC11155</strain>
    </source>
</reference>
<dbReference type="Gene3D" id="3.30.1330.40">
    <property type="entry name" value="RutC-like"/>
    <property type="match status" value="1"/>
</dbReference>
<evidence type="ECO:0000313" key="5">
    <source>
        <dbReference type="Proteomes" id="UP000291917"/>
    </source>
</evidence>
<name>A0A380YJN6_9BACE</name>
<keyword evidence="6" id="KW-1185">Reference proteome</keyword>
<evidence type="ECO:0000313" key="2">
    <source>
        <dbReference type="EMBL" id="RYT75967.1"/>
    </source>
</evidence>
<sequence length="382" mass="43379">MNNRQQRQTENASAEIFKYDADNGVSEYHVMIHARCPEDTYEQQLNAVVNAYFALLEGEIRGAVAVFKRYFLSDAANQSDMLLALTTESSDCALSIVEQPPLNGTKIALWVYLQSGVQTRVLHNGLFEVRHGAYRHLWSGNAFNRAANSEYQTRLLLNDYVMQLMEQGCKLADNCIRTWFFVQNVDVNYAGVVKARNEVFITQNLTEKTHYISSTGIGGRHADPKVSVLMDTYAVDGIKSGQVHFLYAPAYLNPTYEYGVSFERGTYVDYGDRRQVFISGTASINNKGEVVHPGNIRKQTERMWENVEALLKEADCTFDDLGQMIVYLRDIADYAVVKEMYDKRFPATPKVFVHAPVCRPGWLIEMECMGVKALENKEYAPF</sequence>
<organism evidence="3 4">
    <name type="scientific">Bacteroides eggerthii</name>
    <dbReference type="NCBI Taxonomy" id="28111"/>
    <lineage>
        <taxon>Bacteria</taxon>
        <taxon>Pseudomonadati</taxon>
        <taxon>Bacteroidota</taxon>
        <taxon>Bacteroidia</taxon>
        <taxon>Bacteroidales</taxon>
        <taxon>Bacteroidaceae</taxon>
        <taxon>Bacteroides</taxon>
    </lineage>
</organism>
<dbReference type="CDD" id="cd06153">
    <property type="entry name" value="YjgF_YER057c_UK114_like_5"/>
    <property type="match status" value="1"/>
</dbReference>
<dbReference type="GO" id="GO:0005829">
    <property type="term" value="C:cytosol"/>
    <property type="evidence" value="ECO:0007669"/>
    <property type="project" value="TreeGrafter"/>
</dbReference>
<proteinExistence type="predicted"/>
<dbReference type="InterPro" id="IPR035959">
    <property type="entry name" value="RutC-like_sf"/>
</dbReference>
<dbReference type="RefSeq" id="WP_004289178.1">
    <property type="nucleotide sequence ID" value="NZ_CABKNQ010000019.1"/>
</dbReference>
<dbReference type="Proteomes" id="UP000335496">
    <property type="component" value="Unassembled WGS sequence"/>
</dbReference>
<evidence type="ECO:0000313" key="6">
    <source>
        <dbReference type="Proteomes" id="UP000335496"/>
    </source>
</evidence>
<dbReference type="EMBL" id="VVZX01000007">
    <property type="protein sequence ID" value="KAA5274814.1"/>
    <property type="molecule type" value="Genomic_DNA"/>
</dbReference>
<dbReference type="Pfam" id="PF01042">
    <property type="entry name" value="Ribonuc_L-PSP"/>
    <property type="match status" value="1"/>
</dbReference>
<dbReference type="EMBL" id="RCXL01000007">
    <property type="protein sequence ID" value="RYT75967.1"/>
    <property type="molecule type" value="Genomic_DNA"/>
</dbReference>
<evidence type="ECO:0000313" key="4">
    <source>
        <dbReference type="Proteomes" id="UP000254424"/>
    </source>
</evidence>
<accession>A0A380YJN6</accession>
<dbReference type="OrthoDB" id="9803101at2"/>
<evidence type="ECO:0000313" key="3">
    <source>
        <dbReference type="EMBL" id="SUV28140.1"/>
    </source>
</evidence>
<gene>
    <name evidence="3" type="primary">yabJ</name>
    <name evidence="2" type="ORF">EAJ03_06760</name>
    <name evidence="1" type="ORF">F2Z23_06925</name>
    <name evidence="3" type="ORF">NCTC11155_00086</name>
</gene>
<dbReference type="Proteomes" id="UP000254424">
    <property type="component" value="Unassembled WGS sequence"/>
</dbReference>
<dbReference type="GO" id="GO:0019239">
    <property type="term" value="F:deaminase activity"/>
    <property type="evidence" value="ECO:0007669"/>
    <property type="project" value="TreeGrafter"/>
</dbReference>
<reference evidence="2 5" key="3">
    <citation type="journal article" date="2019" name="Science, e1252229">
        <title>Invertible promoters mediate bacterial phase variation, antibiotic resistance, and host adaptation in the gut.</title>
        <authorList>
            <person name="Jiang X."/>
            <person name="Hall A.B."/>
            <person name="Arthur T.D."/>
            <person name="Plichta D.R."/>
            <person name="Covington C.T."/>
            <person name="Poyet M."/>
            <person name="Crothers J."/>
            <person name="Moses P.L."/>
            <person name="Tolonen A.C."/>
            <person name="Vlamakis H."/>
            <person name="Alm E.J."/>
            <person name="Xavier R.J."/>
        </authorList>
    </citation>
    <scope>NUCLEOTIDE SEQUENCE [LARGE SCALE GENOMIC DNA]</scope>
    <source>
        <strain evidence="5">bj_0095</strain>
        <strain evidence="2">Bj_0095</strain>
    </source>
</reference>
<dbReference type="PANTHER" id="PTHR11803">
    <property type="entry name" value="2-IMINOBUTANOATE/2-IMINOPROPANOATE DEAMINASE RIDA"/>
    <property type="match status" value="1"/>
</dbReference>
<dbReference type="PANTHER" id="PTHR11803:SF39">
    <property type="entry name" value="2-IMINOBUTANOATE_2-IMINOPROPANOATE DEAMINASE"/>
    <property type="match status" value="1"/>
</dbReference>
<dbReference type="EC" id="3.5.4.-" evidence="3"/>
<dbReference type="STRING" id="483216.BACEGG_00896"/>
<dbReference type="EMBL" id="UFSX01000001">
    <property type="protein sequence ID" value="SUV28140.1"/>
    <property type="molecule type" value="Genomic_DNA"/>
</dbReference>
<protein>
    <submittedName>
        <fullName evidence="3">Translation initiation inhibitor</fullName>
        <ecNumber evidence="3">3.5.4.-</ecNumber>
    </submittedName>
</protein>